<proteinExistence type="predicted"/>
<dbReference type="AlphaFoldDB" id="A0A941DED6"/>
<organism evidence="2 3">
    <name type="scientific">Undibacterium baiyunense</name>
    <dbReference type="NCBI Taxonomy" id="2828731"/>
    <lineage>
        <taxon>Bacteria</taxon>
        <taxon>Pseudomonadati</taxon>
        <taxon>Pseudomonadota</taxon>
        <taxon>Betaproteobacteria</taxon>
        <taxon>Burkholderiales</taxon>
        <taxon>Oxalobacteraceae</taxon>
        <taxon>Undibacterium</taxon>
    </lineage>
</organism>
<dbReference type="RefSeq" id="WP_212683492.1">
    <property type="nucleotide sequence ID" value="NZ_JAGSPM010000003.1"/>
</dbReference>
<name>A0A941DED6_9BURK</name>
<gene>
    <name evidence="2" type="ORF">KDM92_05955</name>
</gene>
<keyword evidence="3" id="KW-1185">Reference proteome</keyword>
<evidence type="ECO:0000256" key="1">
    <source>
        <dbReference type="SAM" id="Phobius"/>
    </source>
</evidence>
<keyword evidence="1" id="KW-0812">Transmembrane</keyword>
<comment type="caution">
    <text evidence="2">The sequence shown here is derived from an EMBL/GenBank/DDBJ whole genome shotgun (WGS) entry which is preliminary data.</text>
</comment>
<accession>A0A941DED6</accession>
<reference evidence="2 3" key="1">
    <citation type="submission" date="2021-04" db="EMBL/GenBank/DDBJ databases">
        <title>novel species isolated from subtropical streams in China.</title>
        <authorList>
            <person name="Lu H."/>
        </authorList>
    </citation>
    <scope>NUCLEOTIDE SEQUENCE [LARGE SCALE GENOMIC DNA]</scope>
    <source>
        <strain evidence="2 3">BYS107W</strain>
    </source>
</reference>
<feature type="transmembrane region" description="Helical" evidence="1">
    <location>
        <begin position="81"/>
        <end position="101"/>
    </location>
</feature>
<keyword evidence="1" id="KW-0472">Membrane</keyword>
<evidence type="ECO:0000313" key="3">
    <source>
        <dbReference type="Proteomes" id="UP000680158"/>
    </source>
</evidence>
<dbReference type="EMBL" id="JAGSPM010000003">
    <property type="protein sequence ID" value="MBR7746118.1"/>
    <property type="molecule type" value="Genomic_DNA"/>
</dbReference>
<keyword evidence="1" id="KW-1133">Transmembrane helix</keyword>
<protein>
    <submittedName>
        <fullName evidence="2">Uncharacterized protein</fullName>
    </submittedName>
</protein>
<dbReference type="Proteomes" id="UP000680158">
    <property type="component" value="Unassembled WGS sequence"/>
</dbReference>
<evidence type="ECO:0000313" key="2">
    <source>
        <dbReference type="EMBL" id="MBR7746118.1"/>
    </source>
</evidence>
<feature type="transmembrane region" description="Helical" evidence="1">
    <location>
        <begin position="43"/>
        <end position="61"/>
    </location>
</feature>
<sequence>MNHPIEPNIDALLRDVYDGPVADDGFTVRVMQKIPAQRKTHHSYLFIAFVVGLLALMWQVLSSSLFEKAWHDLAQAQFSVTVMVLFAVFFGASLLISAWVLTEAE</sequence>